<dbReference type="GO" id="GO:0032300">
    <property type="term" value="C:mismatch repair complex"/>
    <property type="evidence" value="ECO:0007669"/>
    <property type="project" value="InterPro"/>
</dbReference>
<dbReference type="SMART" id="SM00853">
    <property type="entry name" value="MutL_C"/>
    <property type="match status" value="1"/>
</dbReference>
<dbReference type="NCBIfam" id="TIGR00585">
    <property type="entry name" value="mutl"/>
    <property type="match status" value="1"/>
</dbReference>
<feature type="domain" description="DNA mismatch repair protein S5" evidence="7">
    <location>
        <begin position="209"/>
        <end position="327"/>
    </location>
</feature>
<proteinExistence type="inferred from homology"/>
<dbReference type="InterPro" id="IPR014790">
    <property type="entry name" value="MutL_C"/>
</dbReference>
<comment type="similarity">
    <text evidence="1 5">Belongs to the DNA mismatch repair MutL/HexB family.</text>
</comment>
<dbReference type="SUPFAM" id="SSF118116">
    <property type="entry name" value="DNA mismatch repair protein MutL"/>
    <property type="match status" value="1"/>
</dbReference>
<dbReference type="Gene3D" id="3.30.230.10">
    <property type="match status" value="1"/>
</dbReference>
<keyword evidence="3 5" id="KW-0227">DNA damage</keyword>
<dbReference type="HAMAP" id="MF_00149">
    <property type="entry name" value="DNA_mis_repair"/>
    <property type="match status" value="1"/>
</dbReference>
<dbReference type="InterPro" id="IPR036890">
    <property type="entry name" value="HATPase_C_sf"/>
</dbReference>
<name>A0A1D9PCK4_9FLAO</name>
<accession>A0A1D9PCK4</accession>
<dbReference type="GO" id="GO:0030983">
    <property type="term" value="F:mismatched DNA binding"/>
    <property type="evidence" value="ECO:0007669"/>
    <property type="project" value="InterPro"/>
</dbReference>
<dbReference type="Pfam" id="PF13589">
    <property type="entry name" value="HATPase_c_3"/>
    <property type="match status" value="1"/>
</dbReference>
<dbReference type="PANTHER" id="PTHR10073">
    <property type="entry name" value="DNA MISMATCH REPAIR PROTEIN MLH, PMS, MUTL"/>
    <property type="match status" value="1"/>
</dbReference>
<sequence length="628" mass="70281">MSSIIQLLPDHVANQIAAGEVVQRPASVVKELLENAVDANATDIKLIIKDAGKSLVQVIDNGKGMNVTDARLCFERHATSKIRHAEDLFSLHTKGFRGEALASIAAIAHVEMKTKQDQEELGTQIVIEGSKFVSQESAVLPKGTSFAVKNLFFNIPARRNFLKSDTVEYRHIIDEFQRVALAHSNIHFTFYHNGSEMYNLPISTLRQRVVNVFSGKTNEKLVPVQEDTEIVTVQGFVSKPEFAKKNRGEQFFFVNDRFIKSGYLHHAVMAAYDGILKDGTQPSYFLYLTVPANSIDINIHPTKTEIKFDDESALYAILRASIKHSLGQFNVAPVLDFERDANLDTPYHYKDMEGAMPTIQVDSTFNPFSDDKVNKHYAGSNLSSASTSAYKKPAATASWESLYVGLKQEPEFTTETESTEFSFESEEVTGSLFNDEEVEHAVQNVYQIHKKYIVSPIKSGMVIVDQQRAHQRVLYEQFLTNMTVHQASSQQLLFPLNLYFSSSEMELIDELKLSLVNTGFVFEDTNDDHVVISGIPVNVTESEVSMLLEQLLNDLQDGIPENSFSQNDTIAKSMAKSLAVKTGTSLTVKEQENLVNGLFACKDPNVSPFQKPTFITMRVEDIDKKFAV</sequence>
<dbReference type="CDD" id="cd00782">
    <property type="entry name" value="MutL_Trans"/>
    <property type="match status" value="1"/>
</dbReference>
<keyword evidence="4 5" id="KW-0234">DNA repair</keyword>
<evidence type="ECO:0000259" key="7">
    <source>
        <dbReference type="SMART" id="SM01340"/>
    </source>
</evidence>
<dbReference type="KEGG" id="fcm:BIW12_11795"/>
<dbReference type="InterPro" id="IPR014762">
    <property type="entry name" value="DNA_mismatch_repair_CS"/>
</dbReference>
<dbReference type="PANTHER" id="PTHR10073:SF12">
    <property type="entry name" value="DNA MISMATCH REPAIR PROTEIN MLH1"/>
    <property type="match status" value="1"/>
</dbReference>
<dbReference type="InterPro" id="IPR020667">
    <property type="entry name" value="DNA_mismatch_repair_MutL"/>
</dbReference>
<dbReference type="GO" id="GO:0140664">
    <property type="term" value="F:ATP-dependent DNA damage sensor activity"/>
    <property type="evidence" value="ECO:0007669"/>
    <property type="project" value="InterPro"/>
</dbReference>
<dbReference type="OrthoDB" id="9763467at2"/>
<dbReference type="InterPro" id="IPR042121">
    <property type="entry name" value="MutL_C_regsub"/>
</dbReference>
<gene>
    <name evidence="5" type="primary">mutL</name>
    <name evidence="8" type="ORF">BIW12_11795</name>
</gene>
<keyword evidence="9" id="KW-1185">Reference proteome</keyword>
<dbReference type="Pfam" id="PF01119">
    <property type="entry name" value="DNA_mis_repair"/>
    <property type="match status" value="1"/>
</dbReference>
<dbReference type="InterPro" id="IPR002099">
    <property type="entry name" value="MutL/Mlh/PMS"/>
</dbReference>
<dbReference type="InterPro" id="IPR014721">
    <property type="entry name" value="Ribsml_uS5_D2-typ_fold_subgr"/>
</dbReference>
<evidence type="ECO:0000256" key="4">
    <source>
        <dbReference type="ARBA" id="ARBA00023204"/>
    </source>
</evidence>
<dbReference type="STRING" id="1306519.BIW12_11795"/>
<dbReference type="SUPFAM" id="SSF55874">
    <property type="entry name" value="ATPase domain of HSP90 chaperone/DNA topoisomerase II/histidine kinase"/>
    <property type="match status" value="1"/>
</dbReference>
<dbReference type="InterPro" id="IPR037198">
    <property type="entry name" value="MutL_C_sf"/>
</dbReference>
<dbReference type="SUPFAM" id="SSF54211">
    <property type="entry name" value="Ribosomal protein S5 domain 2-like"/>
    <property type="match status" value="1"/>
</dbReference>
<evidence type="ECO:0000256" key="2">
    <source>
        <dbReference type="ARBA" id="ARBA00021975"/>
    </source>
</evidence>
<dbReference type="Pfam" id="PF08676">
    <property type="entry name" value="MutL_C"/>
    <property type="match status" value="1"/>
</dbReference>
<dbReference type="Gene3D" id="3.30.1540.20">
    <property type="entry name" value="MutL, C-terminal domain, dimerisation subdomain"/>
    <property type="match status" value="1"/>
</dbReference>
<dbReference type="CDD" id="cd16926">
    <property type="entry name" value="HATPase_MutL-MLH-PMS-like"/>
    <property type="match status" value="1"/>
</dbReference>
<dbReference type="EMBL" id="CP017774">
    <property type="protein sequence ID" value="APA00055.1"/>
    <property type="molecule type" value="Genomic_DNA"/>
</dbReference>
<dbReference type="InterPro" id="IPR038973">
    <property type="entry name" value="MutL/Mlh/Pms-like"/>
</dbReference>
<dbReference type="GO" id="GO:0006298">
    <property type="term" value="P:mismatch repair"/>
    <property type="evidence" value="ECO:0007669"/>
    <property type="project" value="UniProtKB-UniRule"/>
</dbReference>
<feature type="domain" description="MutL C-terminal dimerisation" evidence="6">
    <location>
        <begin position="444"/>
        <end position="586"/>
    </location>
</feature>
<dbReference type="RefSeq" id="WP_071185295.1">
    <property type="nucleotide sequence ID" value="NZ_CP017774.1"/>
</dbReference>
<dbReference type="AlphaFoldDB" id="A0A1D9PCK4"/>
<dbReference type="InterPro" id="IPR020568">
    <property type="entry name" value="Ribosomal_Su5_D2-typ_SF"/>
</dbReference>
<dbReference type="SMART" id="SM01340">
    <property type="entry name" value="DNA_mis_repair"/>
    <property type="match status" value="1"/>
</dbReference>
<protein>
    <recommendedName>
        <fullName evidence="2 5">DNA mismatch repair protein MutL</fullName>
    </recommendedName>
</protein>
<dbReference type="InterPro" id="IPR013507">
    <property type="entry name" value="DNA_mismatch_S5_2-like"/>
</dbReference>
<dbReference type="GO" id="GO:0005524">
    <property type="term" value="F:ATP binding"/>
    <property type="evidence" value="ECO:0007669"/>
    <property type="project" value="InterPro"/>
</dbReference>
<evidence type="ECO:0000256" key="1">
    <source>
        <dbReference type="ARBA" id="ARBA00006082"/>
    </source>
</evidence>
<dbReference type="InterPro" id="IPR042120">
    <property type="entry name" value="MutL_C_dimsub"/>
</dbReference>
<evidence type="ECO:0000256" key="3">
    <source>
        <dbReference type="ARBA" id="ARBA00022763"/>
    </source>
</evidence>
<dbReference type="GO" id="GO:0016887">
    <property type="term" value="F:ATP hydrolysis activity"/>
    <property type="evidence" value="ECO:0007669"/>
    <property type="project" value="InterPro"/>
</dbReference>
<evidence type="ECO:0000313" key="9">
    <source>
        <dbReference type="Proteomes" id="UP000178198"/>
    </source>
</evidence>
<dbReference type="PROSITE" id="PS00058">
    <property type="entry name" value="DNA_MISMATCH_REPAIR_1"/>
    <property type="match status" value="1"/>
</dbReference>
<dbReference type="Gene3D" id="3.30.1370.100">
    <property type="entry name" value="MutL, C-terminal domain, regulatory subdomain"/>
    <property type="match status" value="1"/>
</dbReference>
<dbReference type="Gene3D" id="3.30.565.10">
    <property type="entry name" value="Histidine kinase-like ATPase, C-terminal domain"/>
    <property type="match status" value="1"/>
</dbReference>
<evidence type="ECO:0000313" key="8">
    <source>
        <dbReference type="EMBL" id="APA00055.1"/>
    </source>
</evidence>
<organism evidence="8 9">
    <name type="scientific">Flavobacterium commune</name>
    <dbReference type="NCBI Taxonomy" id="1306519"/>
    <lineage>
        <taxon>Bacteria</taxon>
        <taxon>Pseudomonadati</taxon>
        <taxon>Bacteroidota</taxon>
        <taxon>Flavobacteriia</taxon>
        <taxon>Flavobacteriales</taxon>
        <taxon>Flavobacteriaceae</taxon>
        <taxon>Flavobacterium</taxon>
    </lineage>
</organism>
<comment type="function">
    <text evidence="5">This protein is involved in the repair of mismatches in DNA. It is required for dam-dependent methyl-directed DNA mismatch repair. May act as a 'molecular matchmaker', a protein that promotes the formation of a stable complex between two or more DNA-binding proteins in an ATP-dependent manner without itself being part of a final effector complex.</text>
</comment>
<evidence type="ECO:0000259" key="6">
    <source>
        <dbReference type="SMART" id="SM00853"/>
    </source>
</evidence>
<reference evidence="8 9" key="1">
    <citation type="submission" date="2016-10" db="EMBL/GenBank/DDBJ databases">
        <title>Complete Genome Sequence of Flavobacterium sp. PK15.</title>
        <authorList>
            <person name="Ekwe A."/>
            <person name="Kim S.B."/>
        </authorList>
    </citation>
    <scope>NUCLEOTIDE SEQUENCE [LARGE SCALE GENOMIC DNA]</scope>
    <source>
        <strain evidence="8 9">PK15</strain>
    </source>
</reference>
<dbReference type="FunFam" id="3.30.565.10:FF:000003">
    <property type="entry name" value="DNA mismatch repair endonuclease MutL"/>
    <property type="match status" value="1"/>
</dbReference>
<evidence type="ECO:0000256" key="5">
    <source>
        <dbReference type="HAMAP-Rule" id="MF_00149"/>
    </source>
</evidence>
<dbReference type="Proteomes" id="UP000178198">
    <property type="component" value="Chromosome"/>
</dbReference>